<dbReference type="PANTHER" id="PTHR23292">
    <property type="entry name" value="LIPOPOLYSACCHARIDE-INDUCED TUMOR NECROSIS FACTOR-ALPHA FACTOR"/>
    <property type="match status" value="1"/>
</dbReference>
<evidence type="ECO:0000256" key="5">
    <source>
        <dbReference type="ARBA" id="ARBA00023136"/>
    </source>
</evidence>
<dbReference type="STRING" id="41688.A0A2N3NKZ6"/>
<sequence length="209" mass="22261">MDPKTQSPGAEYQMGYVSPQTTGQVPQGHPVQYQGAPPPVYQQQPVGAPQPLGSPQPQPGYGPPQHQPTGFGAQYGIAPDAYGVPLVSLAAQPAPVQCPNCHQRVMTAVGYEAGGFTHLMALLACCVICLGCIPYMIASLKDVHHKCPNCNTPLATYHRSGRTEVHFQAAQAQANAQATQQAAQQAPPQQPVPQPMQQPMQHPQHPPTQ</sequence>
<comment type="similarity">
    <text evidence="2">Belongs to the CDIP1/LITAF family.</text>
</comment>
<evidence type="ECO:0000313" key="10">
    <source>
        <dbReference type="Proteomes" id="UP000233524"/>
    </source>
</evidence>
<dbReference type="OrthoDB" id="5599753at2759"/>
<organism evidence="9 10">
    <name type="scientific">Lomentospora prolificans</name>
    <dbReference type="NCBI Taxonomy" id="41688"/>
    <lineage>
        <taxon>Eukaryota</taxon>
        <taxon>Fungi</taxon>
        <taxon>Dikarya</taxon>
        <taxon>Ascomycota</taxon>
        <taxon>Pezizomycotina</taxon>
        <taxon>Sordariomycetes</taxon>
        <taxon>Hypocreomycetidae</taxon>
        <taxon>Microascales</taxon>
        <taxon>Microascaceae</taxon>
        <taxon>Lomentospora</taxon>
    </lineage>
</organism>
<evidence type="ECO:0000256" key="7">
    <source>
        <dbReference type="SAM" id="Phobius"/>
    </source>
</evidence>
<dbReference type="GO" id="GO:0016020">
    <property type="term" value="C:membrane"/>
    <property type="evidence" value="ECO:0007669"/>
    <property type="project" value="UniProtKB-SubCell"/>
</dbReference>
<feature type="compositionally biased region" description="Pro residues" evidence="6">
    <location>
        <begin position="52"/>
        <end position="66"/>
    </location>
</feature>
<protein>
    <recommendedName>
        <fullName evidence="8">LITAF domain-containing protein</fullName>
    </recommendedName>
</protein>
<dbReference type="Proteomes" id="UP000233524">
    <property type="component" value="Unassembled WGS sequence"/>
</dbReference>
<dbReference type="AlphaFoldDB" id="A0A2N3NKZ6"/>
<evidence type="ECO:0000313" key="9">
    <source>
        <dbReference type="EMBL" id="PKS13125.1"/>
    </source>
</evidence>
<dbReference type="PROSITE" id="PS51837">
    <property type="entry name" value="LITAF"/>
    <property type="match status" value="1"/>
</dbReference>
<keyword evidence="7" id="KW-0812">Transmembrane</keyword>
<dbReference type="InterPro" id="IPR006629">
    <property type="entry name" value="LITAF"/>
</dbReference>
<evidence type="ECO:0000256" key="3">
    <source>
        <dbReference type="ARBA" id="ARBA00022723"/>
    </source>
</evidence>
<evidence type="ECO:0000256" key="2">
    <source>
        <dbReference type="ARBA" id="ARBA00005975"/>
    </source>
</evidence>
<feature type="compositionally biased region" description="Low complexity" evidence="6">
    <location>
        <begin position="173"/>
        <end position="187"/>
    </location>
</feature>
<dbReference type="Pfam" id="PF10601">
    <property type="entry name" value="zf-LITAF-like"/>
    <property type="match status" value="1"/>
</dbReference>
<evidence type="ECO:0000256" key="4">
    <source>
        <dbReference type="ARBA" id="ARBA00022833"/>
    </source>
</evidence>
<comment type="subcellular location">
    <subcellularLocation>
        <location evidence="1">Membrane</location>
        <topology evidence="1">Peripheral membrane protein</topology>
    </subcellularLocation>
</comment>
<keyword evidence="5 7" id="KW-0472">Membrane</keyword>
<gene>
    <name evidence="9" type="ORF">jhhlp_000467</name>
</gene>
<dbReference type="VEuPathDB" id="FungiDB:jhhlp_000467"/>
<keyword evidence="7" id="KW-1133">Transmembrane helix</keyword>
<dbReference type="EMBL" id="NLAX01000002">
    <property type="protein sequence ID" value="PKS13125.1"/>
    <property type="molecule type" value="Genomic_DNA"/>
</dbReference>
<keyword evidence="3" id="KW-0479">Metal-binding</keyword>
<dbReference type="GO" id="GO:0008270">
    <property type="term" value="F:zinc ion binding"/>
    <property type="evidence" value="ECO:0007669"/>
    <property type="project" value="TreeGrafter"/>
</dbReference>
<keyword evidence="4" id="KW-0862">Zinc</keyword>
<feature type="domain" description="LITAF" evidence="8">
    <location>
        <begin position="78"/>
        <end position="159"/>
    </location>
</feature>
<dbReference type="PANTHER" id="PTHR23292:SF6">
    <property type="entry name" value="FI16602P1-RELATED"/>
    <property type="match status" value="1"/>
</dbReference>
<dbReference type="SMART" id="SM00714">
    <property type="entry name" value="LITAF"/>
    <property type="match status" value="1"/>
</dbReference>
<feature type="region of interest" description="Disordered" evidence="6">
    <location>
        <begin position="173"/>
        <end position="209"/>
    </location>
</feature>
<dbReference type="InterPro" id="IPR037519">
    <property type="entry name" value="LITAF_fam"/>
</dbReference>
<dbReference type="InParanoid" id="A0A2N3NKZ6"/>
<comment type="caution">
    <text evidence="9">The sequence shown here is derived from an EMBL/GenBank/DDBJ whole genome shotgun (WGS) entry which is preliminary data.</text>
</comment>
<reference evidence="9 10" key="1">
    <citation type="journal article" date="2017" name="G3 (Bethesda)">
        <title>First Draft Genome Sequence of the Pathogenic Fungus Lomentospora prolificans (Formerly Scedosporium prolificans).</title>
        <authorList>
            <person name="Luo R."/>
            <person name="Zimin A."/>
            <person name="Workman R."/>
            <person name="Fan Y."/>
            <person name="Pertea G."/>
            <person name="Grossman N."/>
            <person name="Wear M.P."/>
            <person name="Jia B."/>
            <person name="Miller H."/>
            <person name="Casadevall A."/>
            <person name="Timp W."/>
            <person name="Zhang S.X."/>
            <person name="Salzberg S.L."/>
        </authorList>
    </citation>
    <scope>NUCLEOTIDE SEQUENCE [LARGE SCALE GENOMIC DNA]</scope>
    <source>
        <strain evidence="9 10">JHH-5317</strain>
    </source>
</reference>
<proteinExistence type="inferred from homology"/>
<evidence type="ECO:0000256" key="1">
    <source>
        <dbReference type="ARBA" id="ARBA00004170"/>
    </source>
</evidence>
<name>A0A2N3NKZ6_9PEZI</name>
<evidence type="ECO:0000256" key="6">
    <source>
        <dbReference type="SAM" id="MobiDB-lite"/>
    </source>
</evidence>
<evidence type="ECO:0000259" key="8">
    <source>
        <dbReference type="PROSITE" id="PS51837"/>
    </source>
</evidence>
<feature type="region of interest" description="Disordered" evidence="6">
    <location>
        <begin position="1"/>
        <end position="68"/>
    </location>
</feature>
<keyword evidence="10" id="KW-1185">Reference proteome</keyword>
<feature type="transmembrane region" description="Helical" evidence="7">
    <location>
        <begin position="116"/>
        <end position="137"/>
    </location>
</feature>
<accession>A0A2N3NKZ6</accession>